<name>A0ABT5SDM2_9FLAO</name>
<evidence type="ECO:0000313" key="1">
    <source>
        <dbReference type="EMBL" id="MDD7915660.1"/>
    </source>
</evidence>
<organism evidence="1 2">
    <name type="scientific">Polaribacter ponticola</name>
    <dbReference type="NCBI Taxonomy" id="2978475"/>
    <lineage>
        <taxon>Bacteria</taxon>
        <taxon>Pseudomonadati</taxon>
        <taxon>Bacteroidota</taxon>
        <taxon>Flavobacteriia</taxon>
        <taxon>Flavobacteriales</taxon>
        <taxon>Flavobacteriaceae</taxon>
    </lineage>
</organism>
<gene>
    <name evidence="1" type="ORF">N5A56_015070</name>
</gene>
<sequence>MNEKYHESSISFSPDNKTIYFTRNNYNEGDYKVDKDGYNKLKIYKADLVDDNWINIKELPFVVTNIL</sequence>
<protein>
    <recommendedName>
        <fullName evidence="3">DUF5050 domain-containing protein</fullName>
    </recommendedName>
</protein>
<proteinExistence type="predicted"/>
<dbReference type="SUPFAM" id="SSF82171">
    <property type="entry name" value="DPP6 N-terminal domain-like"/>
    <property type="match status" value="1"/>
</dbReference>
<evidence type="ECO:0008006" key="3">
    <source>
        <dbReference type="Google" id="ProtNLM"/>
    </source>
</evidence>
<dbReference type="RefSeq" id="WP_274270525.1">
    <property type="nucleotide sequence ID" value="NZ_JAOSLC020000003.1"/>
</dbReference>
<dbReference type="Proteomes" id="UP001151478">
    <property type="component" value="Unassembled WGS sequence"/>
</dbReference>
<dbReference type="Pfam" id="PF07676">
    <property type="entry name" value="PD40"/>
    <property type="match status" value="1"/>
</dbReference>
<comment type="caution">
    <text evidence="1">The sequence shown here is derived from an EMBL/GenBank/DDBJ whole genome shotgun (WGS) entry which is preliminary data.</text>
</comment>
<accession>A0ABT5SDM2</accession>
<reference evidence="1" key="1">
    <citation type="submission" date="2023-02" db="EMBL/GenBank/DDBJ databases">
        <title>Polaribacter ponticola sp. nov., isolated from seawater.</title>
        <authorList>
            <person name="Baek J.H."/>
            <person name="Kim J.M."/>
            <person name="Choi D.G."/>
            <person name="Jeon C.O."/>
        </authorList>
    </citation>
    <scope>NUCLEOTIDE SEQUENCE</scope>
    <source>
        <strain evidence="1">MSW5</strain>
    </source>
</reference>
<dbReference type="InterPro" id="IPR011659">
    <property type="entry name" value="WD40"/>
</dbReference>
<evidence type="ECO:0000313" key="2">
    <source>
        <dbReference type="Proteomes" id="UP001151478"/>
    </source>
</evidence>
<dbReference type="EMBL" id="JAOSLC020000003">
    <property type="protein sequence ID" value="MDD7915660.1"/>
    <property type="molecule type" value="Genomic_DNA"/>
</dbReference>
<keyword evidence="2" id="KW-1185">Reference proteome</keyword>